<dbReference type="Gene3D" id="3.40.50.410">
    <property type="entry name" value="von Willebrand factor, type A domain"/>
    <property type="match status" value="1"/>
</dbReference>
<dbReference type="InterPro" id="IPR025154">
    <property type="entry name" value="Put_metallopeptidase_dom"/>
</dbReference>
<evidence type="ECO:0000259" key="2">
    <source>
        <dbReference type="Pfam" id="PF13203"/>
    </source>
</evidence>
<reference evidence="3 4" key="1">
    <citation type="submission" date="2018-06" db="EMBL/GenBank/DDBJ databases">
        <title>Streptacidiphilus pinicola sp. nov., isolated from pine grove soil.</title>
        <authorList>
            <person name="Roh S.G."/>
            <person name="Park S."/>
            <person name="Kim M.-K."/>
            <person name="Yun B.-R."/>
            <person name="Park J."/>
            <person name="Kim M.J."/>
            <person name="Kim Y.S."/>
            <person name="Kim S.B."/>
        </authorList>
    </citation>
    <scope>NUCLEOTIDE SEQUENCE [LARGE SCALE GENOMIC DNA]</scope>
    <source>
        <strain evidence="3 4">MMS16-CNU450</strain>
    </source>
</reference>
<dbReference type="CDD" id="cd00198">
    <property type="entry name" value="vWFA"/>
    <property type="match status" value="1"/>
</dbReference>
<keyword evidence="4" id="KW-1185">Reference proteome</keyword>
<dbReference type="InterPro" id="IPR018698">
    <property type="entry name" value="VWA-like_dom"/>
</dbReference>
<dbReference type="AlphaFoldDB" id="A0A2X0IG87"/>
<feature type="domain" description="VWA-like" evidence="1">
    <location>
        <begin position="280"/>
        <end position="413"/>
    </location>
</feature>
<proteinExistence type="predicted"/>
<dbReference type="EMBL" id="QKYN01000110">
    <property type="protein sequence ID" value="RAG82633.1"/>
    <property type="molecule type" value="Genomic_DNA"/>
</dbReference>
<evidence type="ECO:0000259" key="1">
    <source>
        <dbReference type="Pfam" id="PF09967"/>
    </source>
</evidence>
<dbReference type="Pfam" id="PF13203">
    <property type="entry name" value="DUF2201_N"/>
    <property type="match status" value="1"/>
</dbReference>
<dbReference type="PANTHER" id="PTHR38730">
    <property type="entry name" value="SLL7028 PROTEIN"/>
    <property type="match status" value="1"/>
</dbReference>
<feature type="domain" description="Putative metallopeptidase" evidence="2">
    <location>
        <begin position="23"/>
        <end position="274"/>
    </location>
</feature>
<evidence type="ECO:0000313" key="4">
    <source>
        <dbReference type="Proteomes" id="UP000248889"/>
    </source>
</evidence>
<name>A0A2X0IG87_9ACTN</name>
<dbReference type="OrthoDB" id="3837721at2"/>
<dbReference type="Pfam" id="PF09967">
    <property type="entry name" value="DUF2201"/>
    <property type="match status" value="1"/>
</dbReference>
<dbReference type="RefSeq" id="WP_111504954.1">
    <property type="nucleotide sequence ID" value="NZ_QKYN01000110.1"/>
</dbReference>
<dbReference type="InterPro" id="IPR036465">
    <property type="entry name" value="vWFA_dom_sf"/>
</dbReference>
<dbReference type="Proteomes" id="UP000248889">
    <property type="component" value="Unassembled WGS sequence"/>
</dbReference>
<dbReference type="PANTHER" id="PTHR38730:SF1">
    <property type="entry name" value="SLL7028 PROTEIN"/>
    <property type="match status" value="1"/>
</dbReference>
<comment type="caution">
    <text evidence="3">The sequence shown here is derived from an EMBL/GenBank/DDBJ whole genome shotgun (WGS) entry which is preliminary data.</text>
</comment>
<sequence>MSAGPRQGETTRLLLDLDKLLVARLYAARVRPYLATALFALQVVESRRTPTMAVDRHWRCYASPAFVARASEAELAAVWVHEVSHLLRDHHSRSDRYARTHGLTGPAERLRMNIAADFEINDDAFGDGLVRPEGAVESGMAHLPENWLMEDYLPHLRLGSFPRDLAWLDCGSGADGLDRPWDLGPDGAHGLSEQERDAVRFRVAQGITARPGRVPRSWRRWAEEAFQPPQPWRELLGAALRASASGGGAGGDYSFGRPARRAASLPGIILPSLRRTPPRVAVVIDTSGSVSDAELGAALREVAAICRAVGGRRDLVTVVPCDAAATVAHPLCKAEGIPLIGGGGTDLRAGFDRALRAHPRPDVVVALTDGQTPWPSRRPPCRTVVGLFGRPRYDEDSDALVGPPPSWARVVEIRN</sequence>
<evidence type="ECO:0000313" key="3">
    <source>
        <dbReference type="EMBL" id="RAG82633.1"/>
    </source>
</evidence>
<dbReference type="SUPFAM" id="SSF53300">
    <property type="entry name" value="vWA-like"/>
    <property type="match status" value="1"/>
</dbReference>
<evidence type="ECO:0008006" key="5">
    <source>
        <dbReference type="Google" id="ProtNLM"/>
    </source>
</evidence>
<protein>
    <recommendedName>
        <fullName evidence="5">Metal-dependent peptidase</fullName>
    </recommendedName>
</protein>
<accession>A0A2X0IG87</accession>
<organism evidence="3 4">
    <name type="scientific">Streptacidiphilus pinicola</name>
    <dbReference type="NCBI Taxonomy" id="2219663"/>
    <lineage>
        <taxon>Bacteria</taxon>
        <taxon>Bacillati</taxon>
        <taxon>Actinomycetota</taxon>
        <taxon>Actinomycetes</taxon>
        <taxon>Kitasatosporales</taxon>
        <taxon>Streptomycetaceae</taxon>
        <taxon>Streptacidiphilus</taxon>
    </lineage>
</organism>
<gene>
    <name evidence="3" type="ORF">DN069_26285</name>
</gene>